<proteinExistence type="predicted"/>
<comment type="catalytic activity">
    <reaction evidence="10">
        <text>L-threonyl-[protein] + UDP-N-acetyl-alpha-D-glucosamine = 3-O-(N-acetyl-beta-D-glucosaminyl)-L-threonyl-[protein] + UDP + H(+)</text>
        <dbReference type="Rhea" id="RHEA:48908"/>
        <dbReference type="Rhea" id="RHEA-COMP:11060"/>
        <dbReference type="Rhea" id="RHEA-COMP:12252"/>
        <dbReference type="ChEBI" id="CHEBI:15378"/>
        <dbReference type="ChEBI" id="CHEBI:30013"/>
        <dbReference type="ChEBI" id="CHEBI:57705"/>
        <dbReference type="ChEBI" id="CHEBI:58223"/>
        <dbReference type="ChEBI" id="CHEBI:90840"/>
        <dbReference type="EC" id="2.4.1.255"/>
    </reaction>
</comment>
<sequence length="424" mass="48888">MDFGQQCRGLSPKKVLLHVHVVTTSSPNAPGKYVWTWSNLGADQIQAVIGKVKDMCKRNFIGYDRSFALLKNVRVDPKFGHGRKGGENISYVINQTEDLEYYTLEKGYFKLRCQEGKPYHFKQTSHLNDWFNALEFYNQSTKMISTQQRFDKTAITIKRFEYANLYHTMTDFYNAFLVAKVLRLVPDHVIILIVDGHPAGALDDTWSRLFGGIIRAGEITDAVTFPRMVWSTIGYDSMLNSHHLHQVPFLEEFRSFFLSRHSVHFNDALDCDNLTVVLLLRKDYLAHPRNPSGSVSRKIANNEELVQKLKELLPRHNVLSSQIDLLSMKDQLRLISRTDILIGMHGAGLTHTLFLPKHAGLVELYPKYWPTANVHFQAMARWRNLKYLRWQNADPSNELSNKYTVINTTDVVEMLKNIHSLMCN</sequence>
<feature type="domain" description="Glycosyltransferase 61 catalytic" evidence="11">
    <location>
        <begin position="166"/>
        <end position="362"/>
    </location>
</feature>
<evidence type="ECO:0000256" key="5">
    <source>
        <dbReference type="ARBA" id="ARBA00022824"/>
    </source>
</evidence>
<dbReference type="InterPro" id="IPR049625">
    <property type="entry name" value="Glyco_transf_61_cat"/>
</dbReference>
<keyword evidence="5" id="KW-0256">Endoplasmic reticulum</keyword>
<dbReference type="EC" id="2.4.1.255" evidence="1"/>
<protein>
    <recommendedName>
        <fullName evidence="7">EGF domain-specific O-linked N-acetylglucosamine transferase</fullName>
        <ecNumber evidence="1">2.4.1.255</ecNumber>
    </recommendedName>
    <alternativeName>
        <fullName evidence="8">Extracellular O-linked N-acetylglucosamine transferase</fullName>
    </alternativeName>
</protein>
<dbReference type="PANTHER" id="PTHR20961">
    <property type="entry name" value="GLYCOSYLTRANSFERASE"/>
    <property type="match status" value="1"/>
</dbReference>
<dbReference type="Pfam" id="PF04577">
    <property type="entry name" value="Glyco_transf_61"/>
    <property type="match status" value="1"/>
</dbReference>
<keyword evidence="4" id="KW-0732">Signal</keyword>
<evidence type="ECO:0000256" key="2">
    <source>
        <dbReference type="ARBA" id="ARBA00022676"/>
    </source>
</evidence>
<evidence type="ECO:0000256" key="8">
    <source>
        <dbReference type="ARBA" id="ARBA00042574"/>
    </source>
</evidence>
<evidence type="ECO:0000259" key="11">
    <source>
        <dbReference type="Pfam" id="PF04577"/>
    </source>
</evidence>
<keyword evidence="2" id="KW-0328">Glycosyltransferase</keyword>
<evidence type="ECO:0000256" key="3">
    <source>
        <dbReference type="ARBA" id="ARBA00022679"/>
    </source>
</evidence>
<evidence type="ECO:0000256" key="10">
    <source>
        <dbReference type="ARBA" id="ARBA00049432"/>
    </source>
</evidence>
<dbReference type="PANTHER" id="PTHR20961:SF148">
    <property type="entry name" value="EGF DOMAIN-SPECIFIC O-LINKED N-ACETYLGLUCOSAMINE TRANSFERASE"/>
    <property type="match status" value="1"/>
</dbReference>
<evidence type="ECO:0000256" key="6">
    <source>
        <dbReference type="ARBA" id="ARBA00023180"/>
    </source>
</evidence>
<dbReference type="EMBL" id="CP111025">
    <property type="protein sequence ID" value="WAR25259.1"/>
    <property type="molecule type" value="Genomic_DNA"/>
</dbReference>
<organism evidence="12 13">
    <name type="scientific">Mya arenaria</name>
    <name type="common">Soft-shell clam</name>
    <dbReference type="NCBI Taxonomy" id="6604"/>
    <lineage>
        <taxon>Eukaryota</taxon>
        <taxon>Metazoa</taxon>
        <taxon>Spiralia</taxon>
        <taxon>Lophotrochozoa</taxon>
        <taxon>Mollusca</taxon>
        <taxon>Bivalvia</taxon>
        <taxon>Autobranchia</taxon>
        <taxon>Heteroconchia</taxon>
        <taxon>Euheterodonta</taxon>
        <taxon>Imparidentia</taxon>
        <taxon>Neoheterodontei</taxon>
        <taxon>Myida</taxon>
        <taxon>Myoidea</taxon>
        <taxon>Myidae</taxon>
        <taxon>Mya</taxon>
    </lineage>
</organism>
<gene>
    <name evidence="12" type="ORF">MAR_010963</name>
</gene>
<accession>A0ABY7FVF2</accession>
<evidence type="ECO:0000256" key="4">
    <source>
        <dbReference type="ARBA" id="ARBA00022729"/>
    </source>
</evidence>
<name>A0ABY7FVF2_MYAAR</name>
<reference evidence="12" key="1">
    <citation type="submission" date="2022-11" db="EMBL/GenBank/DDBJ databases">
        <title>Centuries of genome instability and evolution in soft-shell clam transmissible cancer (bioRxiv).</title>
        <authorList>
            <person name="Hart S.F.M."/>
            <person name="Yonemitsu M.A."/>
            <person name="Giersch R.M."/>
            <person name="Beal B.F."/>
            <person name="Arriagada G."/>
            <person name="Davis B.W."/>
            <person name="Ostrander E.A."/>
            <person name="Goff S.P."/>
            <person name="Metzger M.J."/>
        </authorList>
    </citation>
    <scope>NUCLEOTIDE SEQUENCE</scope>
    <source>
        <strain evidence="12">MELC-2E11</strain>
        <tissue evidence="12">Siphon/mantle</tissue>
    </source>
</reference>
<evidence type="ECO:0000256" key="1">
    <source>
        <dbReference type="ARBA" id="ARBA00011970"/>
    </source>
</evidence>
<keyword evidence="13" id="KW-1185">Reference proteome</keyword>
<evidence type="ECO:0000313" key="12">
    <source>
        <dbReference type="EMBL" id="WAR25259.1"/>
    </source>
</evidence>
<keyword evidence="6" id="KW-0325">Glycoprotein</keyword>
<dbReference type="InterPro" id="IPR007657">
    <property type="entry name" value="Glycosyltransferase_61"/>
</dbReference>
<evidence type="ECO:0000313" key="13">
    <source>
        <dbReference type="Proteomes" id="UP001164746"/>
    </source>
</evidence>
<comment type="catalytic activity">
    <reaction evidence="9">
        <text>L-seryl-[protein] + UDP-N-acetyl-alpha-D-glucosamine = 3-O-(N-acetyl-beta-D-glucosaminyl)-L-seryl-[protein] + UDP + H(+)</text>
        <dbReference type="Rhea" id="RHEA:48904"/>
        <dbReference type="Rhea" id="RHEA-COMP:9863"/>
        <dbReference type="Rhea" id="RHEA-COMP:12251"/>
        <dbReference type="ChEBI" id="CHEBI:15378"/>
        <dbReference type="ChEBI" id="CHEBI:29999"/>
        <dbReference type="ChEBI" id="CHEBI:57705"/>
        <dbReference type="ChEBI" id="CHEBI:58223"/>
        <dbReference type="ChEBI" id="CHEBI:90838"/>
        <dbReference type="EC" id="2.4.1.255"/>
    </reaction>
</comment>
<keyword evidence="3" id="KW-0808">Transferase</keyword>
<dbReference type="Proteomes" id="UP001164746">
    <property type="component" value="Chromosome 14"/>
</dbReference>
<evidence type="ECO:0000256" key="9">
    <source>
        <dbReference type="ARBA" id="ARBA00048317"/>
    </source>
</evidence>
<evidence type="ECO:0000256" key="7">
    <source>
        <dbReference type="ARBA" id="ARBA00040944"/>
    </source>
</evidence>